<evidence type="ECO:0000256" key="9">
    <source>
        <dbReference type="ARBA" id="ARBA00023125"/>
    </source>
</evidence>
<evidence type="ECO:0000256" key="14">
    <source>
        <dbReference type="SAM" id="MobiDB-lite"/>
    </source>
</evidence>
<feature type="active site" evidence="12 13">
    <location>
        <position position="400"/>
    </location>
</feature>
<dbReference type="Pfam" id="PF00125">
    <property type="entry name" value="Histone"/>
    <property type="match status" value="1"/>
</dbReference>
<dbReference type="GO" id="GO:0000786">
    <property type="term" value="C:nucleosome"/>
    <property type="evidence" value="ECO:0007669"/>
    <property type="project" value="UniProtKB-KW"/>
</dbReference>
<evidence type="ECO:0000256" key="3">
    <source>
        <dbReference type="ARBA" id="ARBA00007623"/>
    </source>
</evidence>
<evidence type="ECO:0000256" key="13">
    <source>
        <dbReference type="PROSITE-ProRule" id="PRU00239"/>
    </source>
</evidence>
<evidence type="ECO:0000256" key="11">
    <source>
        <dbReference type="ARBA" id="ARBA00023269"/>
    </source>
</evidence>
<dbReference type="PROSITE" id="PS50203">
    <property type="entry name" value="CALPAIN_CAT"/>
    <property type="match status" value="1"/>
</dbReference>
<dbReference type="Pfam" id="PF00648">
    <property type="entry name" value="Peptidase_C2"/>
    <property type="match status" value="2"/>
</dbReference>
<dbReference type="AlphaFoldDB" id="A0A7J6TFG4"/>
<dbReference type="SMART" id="SM00428">
    <property type="entry name" value="H3"/>
    <property type="match status" value="1"/>
</dbReference>
<keyword evidence="10" id="KW-0539">Nucleus</keyword>
<evidence type="ECO:0000256" key="2">
    <source>
        <dbReference type="ARBA" id="ARBA00004286"/>
    </source>
</evidence>
<dbReference type="InterPro" id="IPR000164">
    <property type="entry name" value="Histone_H3/CENP-A"/>
</dbReference>
<evidence type="ECO:0000256" key="12">
    <source>
        <dbReference type="PIRSR" id="PIRSR622684-1"/>
    </source>
</evidence>
<keyword evidence="8 13" id="KW-0788">Thiol protease</keyword>
<dbReference type="SMART" id="SM00230">
    <property type="entry name" value="CysPc"/>
    <property type="match status" value="1"/>
</dbReference>
<evidence type="ECO:0000259" key="15">
    <source>
        <dbReference type="PROSITE" id="PS50203"/>
    </source>
</evidence>
<evidence type="ECO:0000256" key="8">
    <source>
        <dbReference type="ARBA" id="ARBA00022807"/>
    </source>
</evidence>
<dbReference type="GO" id="GO:0030527">
    <property type="term" value="F:structural constituent of chromatin"/>
    <property type="evidence" value="ECO:0007669"/>
    <property type="project" value="InterPro"/>
</dbReference>
<feature type="compositionally biased region" description="Basic and acidic residues" evidence="14">
    <location>
        <begin position="616"/>
        <end position="634"/>
    </location>
</feature>
<dbReference type="InterPro" id="IPR000169">
    <property type="entry name" value="Pept_cys_AS"/>
</dbReference>
<dbReference type="GO" id="GO:0006508">
    <property type="term" value="P:proteolysis"/>
    <property type="evidence" value="ECO:0007669"/>
    <property type="project" value="UniProtKB-KW"/>
</dbReference>
<feature type="compositionally biased region" description="Basic and acidic residues" evidence="14">
    <location>
        <begin position="741"/>
        <end position="752"/>
    </location>
</feature>
<dbReference type="Gene3D" id="3.90.70.10">
    <property type="entry name" value="Cysteine proteinases"/>
    <property type="match status" value="1"/>
</dbReference>
<comment type="similarity">
    <text evidence="4">Belongs to the histone H3 family.</text>
</comment>
<evidence type="ECO:0000256" key="1">
    <source>
        <dbReference type="ARBA" id="ARBA00004123"/>
    </source>
</evidence>
<protein>
    <recommendedName>
        <fullName evidence="15">Calpain catalytic domain-containing protein</fullName>
    </recommendedName>
</protein>
<dbReference type="FunFam" id="1.10.20.10:FF:000085">
    <property type="entry name" value="Histone H3.2"/>
    <property type="match status" value="1"/>
</dbReference>
<dbReference type="InterPro" id="IPR009072">
    <property type="entry name" value="Histone-fold"/>
</dbReference>
<feature type="region of interest" description="Disordered" evidence="14">
    <location>
        <begin position="724"/>
        <end position="770"/>
    </location>
</feature>
<dbReference type="PANTHER" id="PTHR10183">
    <property type="entry name" value="CALPAIN"/>
    <property type="match status" value="1"/>
</dbReference>
<keyword evidence="9" id="KW-0238">DNA-binding</keyword>
<comment type="caution">
    <text evidence="16">The sequence shown here is derived from an EMBL/GenBank/DDBJ whole genome shotgun (WGS) entry which is preliminary data.</text>
</comment>
<dbReference type="InterPro" id="IPR022684">
    <property type="entry name" value="Calpain_cysteine_protease"/>
</dbReference>
<dbReference type="Proteomes" id="UP000553632">
    <property type="component" value="Unassembled WGS sequence"/>
</dbReference>
<feature type="compositionally biased region" description="Acidic residues" evidence="14">
    <location>
        <begin position="578"/>
        <end position="589"/>
    </location>
</feature>
<dbReference type="InterPro" id="IPR001300">
    <property type="entry name" value="Peptidase_C2_calpain_cat"/>
</dbReference>
<feature type="compositionally biased region" description="Pro residues" evidence="14">
    <location>
        <begin position="852"/>
        <end position="871"/>
    </location>
</feature>
<dbReference type="CDD" id="cd22911">
    <property type="entry name" value="HFD_H3"/>
    <property type="match status" value="1"/>
</dbReference>
<dbReference type="SUPFAM" id="SSF47113">
    <property type="entry name" value="Histone-fold"/>
    <property type="match status" value="1"/>
</dbReference>
<dbReference type="InterPro" id="IPR007125">
    <property type="entry name" value="H2A/H2B/H3"/>
</dbReference>
<evidence type="ECO:0000256" key="4">
    <source>
        <dbReference type="ARBA" id="ARBA00010343"/>
    </source>
</evidence>
<feature type="compositionally biased region" description="Basic residues" evidence="14">
    <location>
        <begin position="730"/>
        <end position="740"/>
    </location>
</feature>
<keyword evidence="7 13" id="KW-0378">Hydrolase</keyword>
<accession>A0A7J6TFG4</accession>
<dbReference type="SUPFAM" id="SSF54001">
    <property type="entry name" value="Cysteine proteinases"/>
    <property type="match status" value="1"/>
</dbReference>
<dbReference type="PRINTS" id="PR00622">
    <property type="entry name" value="HISTONEH3"/>
</dbReference>
<evidence type="ECO:0000256" key="10">
    <source>
        <dbReference type="ARBA" id="ARBA00023242"/>
    </source>
</evidence>
<dbReference type="EMBL" id="JABANO010011099">
    <property type="protein sequence ID" value="KAF4744034.1"/>
    <property type="molecule type" value="Genomic_DNA"/>
</dbReference>
<sequence length="1110" mass="126228">MRARLRRWIDRRRIRRHVKRHMWWRTMKASQNPIDAPPPDKVPRPGGDGLFMDKSFSPLDARHTIGPVSSEDNKSRLRLTPAERDGAVWIRIPDLIRMNCGLSHDDPVNLFDDTIEPNDLTQGVVGDCWLLASMACLAEFPDSVVERINPKAISPEGRYTVSLYDHTKCRWEDITIDDYVPCKYYADYTQVPYRINDQGKRVYEDSQDEVSPLFIGQSISYDGRVKPRMRYRPLFAAPHGNEMWCLILEKAMAKFVGSYSKIAGGHEPFAFMTMTGYSQVYEFKRRALDKDMTCAEVGVWQRGWAQWHSRDRPTCGYKPVQRGVTDRGGALSTQYTNDALFDKLLSYDERNYLMAACITCFQPPRTLQGYFRPDGLVLGHAYSLISACRVGNIRLVQLRNPHGKGDGTQSTEWNGRWSDADLSTWRAHPQLVEATGFAPGDDGMFWMSFEDFASIFDKVMILAMSMSQPRAALAHSRRGRKSSCLPCFSRSMGDAPRVAMKAILHNQDDGMQQRRNLLAYRQMSMCPYDPYLNAPGWIKENQGLWKRWLDEKGIQYNLLTRTGSSKSKPKASAQDSKADDDAEGEDQEDYDEDYLFEVDYEAEVKRLQEEADIREREEAKKRAQKEAEMESEKKRTARKQRKSLYLEKKDPVRILEMQRKRKKDRDNYKPMKPGQEYSDTDTEEIVEWAFARRDYLINNKGKAGLKEAKELERRALMHLEWKESRVENRGRKKKKKRKTKERSDKQEREKKDKKARKKKGDTGKETIPGSLLRRGCRGFFVVDATGGRETIVISPYFFRSSSLLRRMFPRLSALFSSQGSRRGPPRRDARPTDDGADDSDSSPGSSESSEPMTPPGPVPTPKRAPPPPPRGRSPGRRSPSSGRRGTPAKAGARTAAKSTPAGASSESSEPMSPPETVPTPKRAPPPPPRRRTPSPPARRARPTSPITPPSTLRGSPPRGVVQMRGTPPTARRISPKRAPRQPPAPPARRPSTKKAAARPSRPSGGSDGKKKRRFRPGTKALKEIRQFQRTTELLVPKAPFARVVREIQLLFVGEEWRWSQEALIALQTAAEAYLVGLFEDAMLVAIHAKRVTLMSKDIRLVRRIRGDVFS</sequence>
<dbReference type="PANTHER" id="PTHR10183:SF379">
    <property type="entry name" value="CALPAIN-5"/>
    <property type="match status" value="1"/>
</dbReference>
<name>A0A7J6TFG4_PEROL</name>
<feature type="compositionally biased region" description="Basic and acidic residues" evidence="14">
    <location>
        <begin position="644"/>
        <end position="669"/>
    </location>
</feature>
<feature type="compositionally biased region" description="Low complexity" evidence="14">
    <location>
        <begin position="876"/>
        <end position="887"/>
    </location>
</feature>
<comment type="subcellular location">
    <subcellularLocation>
        <location evidence="2">Chromosome</location>
    </subcellularLocation>
    <subcellularLocation>
        <location evidence="1">Nucleus</location>
    </subcellularLocation>
</comment>
<dbReference type="Gene3D" id="1.10.20.10">
    <property type="entry name" value="Histone, subunit A"/>
    <property type="match status" value="1"/>
</dbReference>
<evidence type="ECO:0000256" key="6">
    <source>
        <dbReference type="ARBA" id="ARBA00022670"/>
    </source>
</evidence>
<evidence type="ECO:0000313" key="17">
    <source>
        <dbReference type="Proteomes" id="UP000553632"/>
    </source>
</evidence>
<dbReference type="GO" id="GO:0003677">
    <property type="term" value="F:DNA binding"/>
    <property type="evidence" value="ECO:0007669"/>
    <property type="project" value="UniProtKB-KW"/>
</dbReference>
<dbReference type="GO" id="GO:0046982">
    <property type="term" value="F:protein heterodimerization activity"/>
    <property type="evidence" value="ECO:0007669"/>
    <property type="project" value="InterPro"/>
</dbReference>
<feature type="compositionally biased region" description="Low complexity" evidence="14">
    <location>
        <begin position="841"/>
        <end position="851"/>
    </location>
</feature>
<organism evidence="16 17">
    <name type="scientific">Perkinsus olseni</name>
    <name type="common">Perkinsus atlanticus</name>
    <dbReference type="NCBI Taxonomy" id="32597"/>
    <lineage>
        <taxon>Eukaryota</taxon>
        <taxon>Sar</taxon>
        <taxon>Alveolata</taxon>
        <taxon>Perkinsozoa</taxon>
        <taxon>Perkinsea</taxon>
        <taxon>Perkinsida</taxon>
        <taxon>Perkinsidae</taxon>
        <taxon>Perkinsus</taxon>
    </lineage>
</organism>
<keyword evidence="6 13" id="KW-0645">Protease</keyword>
<dbReference type="GO" id="GO:0004198">
    <property type="term" value="F:calcium-dependent cysteine-type endopeptidase activity"/>
    <property type="evidence" value="ECO:0007669"/>
    <property type="project" value="InterPro"/>
</dbReference>
<feature type="compositionally biased region" description="Pro residues" evidence="14">
    <location>
        <begin position="911"/>
        <end position="927"/>
    </location>
</feature>
<evidence type="ECO:0000256" key="7">
    <source>
        <dbReference type="ARBA" id="ARBA00022801"/>
    </source>
</evidence>
<keyword evidence="11" id="KW-0544">Nucleosome core</keyword>
<dbReference type="PROSITE" id="PS00139">
    <property type="entry name" value="THIOL_PROTEASE_CYS"/>
    <property type="match status" value="1"/>
</dbReference>
<proteinExistence type="inferred from homology"/>
<evidence type="ECO:0000256" key="5">
    <source>
        <dbReference type="ARBA" id="ARBA00022454"/>
    </source>
</evidence>
<dbReference type="CDD" id="cd22249">
    <property type="entry name" value="UDM1_RNF168_RNF169-like"/>
    <property type="match status" value="1"/>
</dbReference>
<feature type="active site" evidence="12 13">
    <location>
        <position position="380"/>
    </location>
</feature>
<feature type="region of interest" description="Disordered" evidence="14">
    <location>
        <begin position="815"/>
        <end position="1019"/>
    </location>
</feature>
<keyword evidence="17" id="KW-1185">Reference proteome</keyword>
<evidence type="ECO:0000313" key="16">
    <source>
        <dbReference type="EMBL" id="KAF4744034.1"/>
    </source>
</evidence>
<feature type="compositionally biased region" description="Low complexity" evidence="14">
    <location>
        <begin position="564"/>
        <end position="575"/>
    </location>
</feature>
<reference evidence="16 17" key="1">
    <citation type="submission" date="2020-04" db="EMBL/GenBank/DDBJ databases">
        <title>Perkinsus olseni comparative genomics.</title>
        <authorList>
            <person name="Bogema D.R."/>
        </authorList>
    </citation>
    <scope>NUCLEOTIDE SEQUENCE [LARGE SCALE GENOMIC DNA]</scope>
    <source>
        <strain evidence="16 17">ATCC PRA-207</strain>
    </source>
</reference>
<feature type="region of interest" description="Disordered" evidence="14">
    <location>
        <begin position="616"/>
        <end position="680"/>
    </location>
</feature>
<feature type="region of interest" description="Disordered" evidence="14">
    <location>
        <begin position="562"/>
        <end position="589"/>
    </location>
</feature>
<feature type="active site" evidence="13">
    <location>
        <position position="128"/>
    </location>
</feature>
<gene>
    <name evidence="16" type="ORF">FOZ63_005533</name>
</gene>
<feature type="domain" description="Calpain catalytic" evidence="15">
    <location>
        <begin position="50"/>
        <end position="465"/>
    </location>
</feature>
<dbReference type="InterPro" id="IPR038765">
    <property type="entry name" value="Papain-like_cys_pep_sf"/>
</dbReference>
<keyword evidence="5" id="KW-0158">Chromosome</keyword>
<feature type="compositionally biased region" description="Low complexity" evidence="14">
    <location>
        <begin position="898"/>
        <end position="910"/>
    </location>
</feature>
<comment type="similarity">
    <text evidence="3">Belongs to the peptidase C2 family.</text>
</comment>
<dbReference type="GO" id="GO:0005634">
    <property type="term" value="C:nucleus"/>
    <property type="evidence" value="ECO:0007669"/>
    <property type="project" value="UniProtKB-SubCell"/>
</dbReference>